<reference evidence="1 2" key="1">
    <citation type="journal article" date="2022" name="G3 (Bethesda)">
        <title>Enemy or ally: a genomic approach to elucidate the lifestyle of Phyllosticta citrichinaensis.</title>
        <authorList>
            <person name="Buijs V.A."/>
            <person name="Groenewald J.Z."/>
            <person name="Haridas S."/>
            <person name="LaButti K.M."/>
            <person name="Lipzen A."/>
            <person name="Martin F.M."/>
            <person name="Barry K."/>
            <person name="Grigoriev I.V."/>
            <person name="Crous P.W."/>
            <person name="Seidl M.F."/>
        </authorList>
    </citation>
    <scope>NUCLEOTIDE SEQUENCE [LARGE SCALE GENOMIC DNA]</scope>
    <source>
        <strain evidence="1 2">CBS 129764</strain>
    </source>
</reference>
<name>A0ABR1XLH8_9PEZI</name>
<comment type="caution">
    <text evidence="1">The sequence shown here is derived from an EMBL/GenBank/DDBJ whole genome shotgun (WGS) entry which is preliminary data.</text>
</comment>
<dbReference type="Proteomes" id="UP001456524">
    <property type="component" value="Unassembled WGS sequence"/>
</dbReference>
<evidence type="ECO:0000313" key="2">
    <source>
        <dbReference type="Proteomes" id="UP001456524"/>
    </source>
</evidence>
<protein>
    <submittedName>
        <fullName evidence="1">Uncharacterized protein</fullName>
    </submittedName>
</protein>
<proteinExistence type="predicted"/>
<accession>A0ABR1XLH8</accession>
<keyword evidence="2" id="KW-1185">Reference proteome</keyword>
<dbReference type="EMBL" id="JBBWUH010000008">
    <property type="protein sequence ID" value="KAK8159609.1"/>
    <property type="molecule type" value="Genomic_DNA"/>
</dbReference>
<gene>
    <name evidence="1" type="ORF">IWX90DRAFT_305169</name>
</gene>
<sequence length="149" mass="16864">MEPSPLRAPSRRTSALPDFVFLSTSLIFSLFYTMAARASSTAKHLLLPSHRGYVHPFFSRWILARAPTPSSPTSLVIPYRKFQQSPCRVHGRSSIRLRQVENPAPSRSLIGQPVIKFVLAKKKKKRPPLRDRLPLWCLSIQSINVVAPH</sequence>
<organism evidence="1 2">
    <name type="scientific">Phyllosticta citrichinensis</name>
    <dbReference type="NCBI Taxonomy" id="1130410"/>
    <lineage>
        <taxon>Eukaryota</taxon>
        <taxon>Fungi</taxon>
        <taxon>Dikarya</taxon>
        <taxon>Ascomycota</taxon>
        <taxon>Pezizomycotina</taxon>
        <taxon>Dothideomycetes</taxon>
        <taxon>Dothideomycetes incertae sedis</taxon>
        <taxon>Botryosphaeriales</taxon>
        <taxon>Phyllostictaceae</taxon>
        <taxon>Phyllosticta</taxon>
    </lineage>
</organism>
<evidence type="ECO:0000313" key="1">
    <source>
        <dbReference type="EMBL" id="KAK8159609.1"/>
    </source>
</evidence>